<evidence type="ECO:0000313" key="7">
    <source>
        <dbReference type="Proteomes" id="UP000184499"/>
    </source>
</evidence>
<evidence type="ECO:0000256" key="2">
    <source>
        <dbReference type="ARBA" id="ARBA00022803"/>
    </source>
</evidence>
<gene>
    <name evidence="6" type="ORF">ASPBRDRAFT_162869</name>
</gene>
<comment type="similarity">
    <text evidence="4">Belongs to the EMC2 family.</text>
</comment>
<feature type="domain" description="EMC2 TPR-like" evidence="5">
    <location>
        <begin position="94"/>
        <end position="199"/>
    </location>
</feature>
<evidence type="ECO:0000256" key="1">
    <source>
        <dbReference type="ARBA" id="ARBA00022737"/>
    </source>
</evidence>
<dbReference type="PANTHER" id="PTHR12760">
    <property type="entry name" value="TETRATRICOPEPTIDE REPEAT PROTEIN"/>
    <property type="match status" value="1"/>
</dbReference>
<name>A0A1L9U4P4_ASPBC</name>
<accession>A0A1L9U4P4</accession>
<dbReference type="Pfam" id="PF22890">
    <property type="entry name" value="TPR_EMC2"/>
    <property type="match status" value="1"/>
</dbReference>
<sequence length="321" mass="35280">MLTAPELHVANGSNLIATFHLAQKAPLILQRQSSSEETFAPSSPQGKDNHGVVEQLLFSCLQSGDDKSALLCTEQLAARFGVTDERIAGLTGMYEEAVAESQSGLEECLQRYDLALSENPVNLPILKRRIALLRSLSRPADAISSLIKLLDAVPTDAEAWCELADLYHSQGMSSQAAFCLEEALLIVPNSWNIHAFLGEILYSSACASETGDSSQLLEVSIHHFSRSIELCTDYLRGFYGLALATSLLGRNRRLKDHPYDQSSAQARGLTNRLLDELTLFARNRLDEIVTSRSSDHHAWKGNQGELIAAKELLRRLESSSL</sequence>
<dbReference type="SMART" id="SM00028">
    <property type="entry name" value="TPR"/>
    <property type="match status" value="2"/>
</dbReference>
<proteinExistence type="inferred from homology"/>
<comment type="function">
    <text evidence="4">Part of the endoplasmic reticulum membrane protein complex (EMC) that enables the energy-independent insertion into endoplasmic reticulum membranes of newly synthesized membrane proteins.</text>
</comment>
<dbReference type="OrthoDB" id="124397at2759"/>
<evidence type="ECO:0000313" key="6">
    <source>
        <dbReference type="EMBL" id="OJJ66637.1"/>
    </source>
</evidence>
<keyword evidence="4" id="KW-0472">Membrane</keyword>
<reference evidence="7" key="1">
    <citation type="journal article" date="2017" name="Genome Biol.">
        <title>Comparative genomics reveals high biological diversity and specific adaptations in the industrially and medically important fungal genus Aspergillus.</title>
        <authorList>
            <person name="de Vries R.P."/>
            <person name="Riley R."/>
            <person name="Wiebenga A."/>
            <person name="Aguilar-Osorio G."/>
            <person name="Amillis S."/>
            <person name="Uchima C.A."/>
            <person name="Anderluh G."/>
            <person name="Asadollahi M."/>
            <person name="Askin M."/>
            <person name="Barry K."/>
            <person name="Battaglia E."/>
            <person name="Bayram O."/>
            <person name="Benocci T."/>
            <person name="Braus-Stromeyer S.A."/>
            <person name="Caldana C."/>
            <person name="Canovas D."/>
            <person name="Cerqueira G.C."/>
            <person name="Chen F."/>
            <person name="Chen W."/>
            <person name="Choi C."/>
            <person name="Clum A."/>
            <person name="Dos Santos R.A."/>
            <person name="Damasio A.R."/>
            <person name="Diallinas G."/>
            <person name="Emri T."/>
            <person name="Fekete E."/>
            <person name="Flipphi M."/>
            <person name="Freyberg S."/>
            <person name="Gallo A."/>
            <person name="Gournas C."/>
            <person name="Habgood R."/>
            <person name="Hainaut M."/>
            <person name="Harispe M.L."/>
            <person name="Henrissat B."/>
            <person name="Hilden K.S."/>
            <person name="Hope R."/>
            <person name="Hossain A."/>
            <person name="Karabika E."/>
            <person name="Karaffa L."/>
            <person name="Karanyi Z."/>
            <person name="Krasevec N."/>
            <person name="Kuo A."/>
            <person name="Kusch H."/>
            <person name="LaButti K."/>
            <person name="Lagendijk E.L."/>
            <person name="Lapidus A."/>
            <person name="Levasseur A."/>
            <person name="Lindquist E."/>
            <person name="Lipzen A."/>
            <person name="Logrieco A.F."/>
            <person name="MacCabe A."/>
            <person name="Maekelae M.R."/>
            <person name="Malavazi I."/>
            <person name="Melin P."/>
            <person name="Meyer V."/>
            <person name="Mielnichuk N."/>
            <person name="Miskei M."/>
            <person name="Molnar A.P."/>
            <person name="Mule G."/>
            <person name="Ngan C.Y."/>
            <person name="Orejas M."/>
            <person name="Orosz E."/>
            <person name="Ouedraogo J.P."/>
            <person name="Overkamp K.M."/>
            <person name="Park H.-S."/>
            <person name="Perrone G."/>
            <person name="Piumi F."/>
            <person name="Punt P.J."/>
            <person name="Ram A.F."/>
            <person name="Ramon A."/>
            <person name="Rauscher S."/>
            <person name="Record E."/>
            <person name="Riano-Pachon D.M."/>
            <person name="Robert V."/>
            <person name="Roehrig J."/>
            <person name="Ruller R."/>
            <person name="Salamov A."/>
            <person name="Salih N.S."/>
            <person name="Samson R.A."/>
            <person name="Sandor E."/>
            <person name="Sanguinetti M."/>
            <person name="Schuetze T."/>
            <person name="Sepcic K."/>
            <person name="Shelest E."/>
            <person name="Sherlock G."/>
            <person name="Sophianopoulou V."/>
            <person name="Squina F.M."/>
            <person name="Sun H."/>
            <person name="Susca A."/>
            <person name="Todd R.B."/>
            <person name="Tsang A."/>
            <person name="Unkles S.E."/>
            <person name="van de Wiele N."/>
            <person name="van Rossen-Uffink D."/>
            <person name="Oliveira J.V."/>
            <person name="Vesth T.C."/>
            <person name="Visser J."/>
            <person name="Yu J.-H."/>
            <person name="Zhou M."/>
            <person name="Andersen M.R."/>
            <person name="Archer D.B."/>
            <person name="Baker S.E."/>
            <person name="Benoit I."/>
            <person name="Brakhage A.A."/>
            <person name="Braus G.H."/>
            <person name="Fischer R."/>
            <person name="Frisvad J.C."/>
            <person name="Goldman G.H."/>
            <person name="Houbraken J."/>
            <person name="Oakley B."/>
            <person name="Pocsi I."/>
            <person name="Scazzocchio C."/>
            <person name="Seiboth B."/>
            <person name="vanKuyk P.A."/>
            <person name="Wortman J."/>
            <person name="Dyer P.S."/>
            <person name="Grigoriev I.V."/>
        </authorList>
    </citation>
    <scope>NUCLEOTIDE SEQUENCE [LARGE SCALE GENOMIC DNA]</scope>
    <source>
        <strain evidence="7">CBS 101740 / IMI 381727 / IBT 21946</strain>
    </source>
</reference>
<dbReference type="AlphaFoldDB" id="A0A1L9U4P4"/>
<dbReference type="EMBL" id="KV878697">
    <property type="protein sequence ID" value="OJJ66637.1"/>
    <property type="molecule type" value="Genomic_DNA"/>
</dbReference>
<dbReference type="PROSITE" id="PS50005">
    <property type="entry name" value="TPR"/>
    <property type="match status" value="1"/>
</dbReference>
<dbReference type="SUPFAM" id="SSF48452">
    <property type="entry name" value="TPR-like"/>
    <property type="match status" value="1"/>
</dbReference>
<feature type="repeat" description="TPR" evidence="3">
    <location>
        <begin position="157"/>
        <end position="190"/>
    </location>
</feature>
<keyword evidence="4" id="KW-0256">Endoplasmic reticulum</keyword>
<dbReference type="RefSeq" id="XP_067473887.1">
    <property type="nucleotide sequence ID" value="XM_067619510.1"/>
</dbReference>
<dbReference type="InterPro" id="IPR019734">
    <property type="entry name" value="TPR_rpt"/>
</dbReference>
<dbReference type="VEuPathDB" id="FungiDB:ASPBRDRAFT_162869"/>
<comment type="subcellular location">
    <subcellularLocation>
        <location evidence="4">Endoplasmic reticulum membrane</location>
        <topology evidence="4">Peripheral membrane protein</topology>
        <orientation evidence="4">Cytoplasmic side</orientation>
    </subcellularLocation>
</comment>
<evidence type="ECO:0000256" key="4">
    <source>
        <dbReference type="RuleBase" id="RU367091"/>
    </source>
</evidence>
<dbReference type="GeneID" id="93571998"/>
<evidence type="ECO:0000259" key="5">
    <source>
        <dbReference type="Pfam" id="PF22890"/>
    </source>
</evidence>
<dbReference type="STRING" id="767769.A0A1L9U4P4"/>
<evidence type="ECO:0000256" key="3">
    <source>
        <dbReference type="PROSITE-ProRule" id="PRU00339"/>
    </source>
</evidence>
<keyword evidence="1" id="KW-0677">Repeat</keyword>
<dbReference type="GO" id="GO:0072546">
    <property type="term" value="C:EMC complex"/>
    <property type="evidence" value="ECO:0007669"/>
    <property type="project" value="UniProtKB-UniRule"/>
</dbReference>
<dbReference type="Proteomes" id="UP000184499">
    <property type="component" value="Unassembled WGS sequence"/>
</dbReference>
<keyword evidence="2 3" id="KW-0802">TPR repeat</keyword>
<dbReference type="InterPro" id="IPR039856">
    <property type="entry name" value="EMC2-like"/>
</dbReference>
<keyword evidence="7" id="KW-1185">Reference proteome</keyword>
<dbReference type="InterPro" id="IPR055217">
    <property type="entry name" value="TPR_EMC2"/>
</dbReference>
<comment type="subunit">
    <text evidence="4">Component of the ER membrane protein complex (EMC).</text>
</comment>
<organism evidence="6 7">
    <name type="scientific">Aspergillus brasiliensis (strain CBS 101740 / IMI 381727 / IBT 21946)</name>
    <dbReference type="NCBI Taxonomy" id="767769"/>
    <lineage>
        <taxon>Eukaryota</taxon>
        <taxon>Fungi</taxon>
        <taxon>Dikarya</taxon>
        <taxon>Ascomycota</taxon>
        <taxon>Pezizomycotina</taxon>
        <taxon>Eurotiomycetes</taxon>
        <taxon>Eurotiomycetidae</taxon>
        <taxon>Eurotiales</taxon>
        <taxon>Aspergillaceae</taxon>
        <taxon>Aspergillus</taxon>
        <taxon>Aspergillus subgen. Circumdati</taxon>
    </lineage>
</organism>
<protein>
    <recommendedName>
        <fullName evidence="4">ER membrane protein complex subunit 2</fullName>
    </recommendedName>
</protein>
<dbReference type="OMA" id="LMEMLFY"/>
<dbReference type="InterPro" id="IPR011990">
    <property type="entry name" value="TPR-like_helical_dom_sf"/>
</dbReference>
<dbReference type="Gene3D" id="1.25.40.10">
    <property type="entry name" value="Tetratricopeptide repeat domain"/>
    <property type="match status" value="1"/>
</dbReference>